<dbReference type="Proteomes" id="UP001255416">
    <property type="component" value="Unassembled WGS sequence"/>
</dbReference>
<protein>
    <submittedName>
        <fullName evidence="1">Uncharacterized protein</fullName>
    </submittedName>
</protein>
<gene>
    <name evidence="1" type="ORF">QO231_19165</name>
</gene>
<evidence type="ECO:0000313" key="2">
    <source>
        <dbReference type="Proteomes" id="UP001255416"/>
    </source>
</evidence>
<sequence length="265" mass="26539">MTGLPDTFLADSVSKLGPDCVGRVVVTGSHGGIYAAYLACKADVRAAIFHDAGVGLDRAGIGGLDWLAAQGMAAAAVDHTSAAIGQATQVLGRGIISHANAPAAAHGVTAGMPCRAAGELLQAAEMPMGSCPEVREGRDEITPPQATRRLILVDSASLVVPDDAGHVIVTGSHGALFGSDPANALKADGYLALFNDAGGTATSRLPVLQDRSIAAATVAASSARIGEARSTWQDGIISALNDTAAASGARAGMPARDLIALALTQ</sequence>
<keyword evidence="2" id="KW-1185">Reference proteome</keyword>
<proteinExistence type="predicted"/>
<organism evidence="1 2">
    <name type="scientific">Sedimentitalea todarodis</name>
    <dbReference type="NCBI Taxonomy" id="1631240"/>
    <lineage>
        <taxon>Bacteria</taxon>
        <taxon>Pseudomonadati</taxon>
        <taxon>Pseudomonadota</taxon>
        <taxon>Alphaproteobacteria</taxon>
        <taxon>Rhodobacterales</taxon>
        <taxon>Paracoccaceae</taxon>
        <taxon>Sedimentitalea</taxon>
    </lineage>
</organism>
<dbReference type="EMBL" id="JASMWN010000018">
    <property type="protein sequence ID" value="MDU9005957.1"/>
    <property type="molecule type" value="Genomic_DNA"/>
</dbReference>
<evidence type="ECO:0000313" key="1">
    <source>
        <dbReference type="EMBL" id="MDU9005957.1"/>
    </source>
</evidence>
<name>A0ABU3VIE3_9RHOB</name>
<dbReference type="RefSeq" id="WP_316780166.1">
    <property type="nucleotide sequence ID" value="NZ_JASMWN010000018.1"/>
</dbReference>
<reference evidence="2" key="1">
    <citation type="submission" date="2023-05" db="EMBL/GenBank/DDBJ databases">
        <title>Sedimentitalea sp. nov. JM2-8.</title>
        <authorList>
            <person name="Huang J."/>
        </authorList>
    </citation>
    <scope>NUCLEOTIDE SEQUENCE [LARGE SCALE GENOMIC DNA]</scope>
    <source>
        <strain evidence="2">KHS03</strain>
    </source>
</reference>
<comment type="caution">
    <text evidence="1">The sequence shown here is derived from an EMBL/GenBank/DDBJ whole genome shotgun (WGS) entry which is preliminary data.</text>
</comment>
<accession>A0ABU3VIE3</accession>